<proteinExistence type="predicted"/>
<dbReference type="STRING" id="926561.GCA_000379025_02912"/>
<protein>
    <submittedName>
        <fullName evidence="1">Uncharacterized protein</fullName>
    </submittedName>
</protein>
<comment type="caution">
    <text evidence="1">The sequence shown here is derived from an EMBL/GenBank/DDBJ whole genome shotgun (WGS) entry which is preliminary data.</text>
</comment>
<name>A0A4R8H8H0_9FIRM</name>
<evidence type="ECO:0000313" key="2">
    <source>
        <dbReference type="Proteomes" id="UP000295832"/>
    </source>
</evidence>
<sequence>MILFRKELMISLLLICLVFVLLGYTTIEEELITAAKIGDKSKVKQMIEICI</sequence>
<dbReference type="EMBL" id="SOEG01000015">
    <property type="protein sequence ID" value="TDX51127.1"/>
    <property type="molecule type" value="Genomic_DNA"/>
</dbReference>
<keyword evidence="2" id="KW-1185">Reference proteome</keyword>
<dbReference type="RefSeq" id="WP_166667935.1">
    <property type="nucleotide sequence ID" value="NZ_SOEG01000015.1"/>
</dbReference>
<dbReference type="Proteomes" id="UP000295832">
    <property type="component" value="Unassembled WGS sequence"/>
</dbReference>
<accession>A0A4R8H8H0</accession>
<reference evidence="1 2" key="1">
    <citation type="submission" date="2019-03" db="EMBL/GenBank/DDBJ databases">
        <title>Subsurface microbial communities from deep shales in Ohio and West Virginia, USA.</title>
        <authorList>
            <person name="Wrighton K."/>
        </authorList>
    </citation>
    <scope>NUCLEOTIDE SEQUENCE [LARGE SCALE GENOMIC DNA]</scope>
    <source>
        <strain evidence="1 2">MSL 6dP</strain>
    </source>
</reference>
<gene>
    <name evidence="1" type="ORF">C7959_1153</name>
</gene>
<organism evidence="1 2">
    <name type="scientific">Orenia marismortui</name>
    <dbReference type="NCBI Taxonomy" id="46469"/>
    <lineage>
        <taxon>Bacteria</taxon>
        <taxon>Bacillati</taxon>
        <taxon>Bacillota</taxon>
        <taxon>Clostridia</taxon>
        <taxon>Halanaerobiales</taxon>
        <taxon>Halobacteroidaceae</taxon>
        <taxon>Orenia</taxon>
    </lineage>
</organism>
<evidence type="ECO:0000313" key="1">
    <source>
        <dbReference type="EMBL" id="TDX51127.1"/>
    </source>
</evidence>
<dbReference type="AlphaFoldDB" id="A0A4R8H8H0"/>